<accession>A0A845AFC1</accession>
<keyword evidence="5 9" id="KW-0812">Transmembrane</keyword>
<keyword evidence="3 9" id="KW-0997">Cell inner membrane</keyword>
<evidence type="ECO:0000256" key="10">
    <source>
        <dbReference type="SAM" id="MobiDB-lite"/>
    </source>
</evidence>
<evidence type="ECO:0000256" key="4">
    <source>
        <dbReference type="ARBA" id="ARBA00022618"/>
    </source>
</evidence>
<comment type="function">
    <text evidence="9">Essential cell division protein.</text>
</comment>
<dbReference type="GO" id="GO:0043093">
    <property type="term" value="P:FtsZ-dependent cytokinesis"/>
    <property type="evidence" value="ECO:0007669"/>
    <property type="project" value="UniProtKB-UniRule"/>
</dbReference>
<evidence type="ECO:0000256" key="9">
    <source>
        <dbReference type="HAMAP-Rule" id="MF_00911"/>
    </source>
</evidence>
<dbReference type="InterPro" id="IPR026579">
    <property type="entry name" value="FtsQ"/>
</dbReference>
<evidence type="ECO:0000313" key="13">
    <source>
        <dbReference type="Proteomes" id="UP000439780"/>
    </source>
</evidence>
<feature type="compositionally biased region" description="Low complexity" evidence="10">
    <location>
        <begin position="7"/>
        <end position="19"/>
    </location>
</feature>
<keyword evidence="4 9" id="KW-0132">Cell division</keyword>
<keyword evidence="2 9" id="KW-1003">Cell membrane</keyword>
<dbReference type="PANTHER" id="PTHR35851:SF1">
    <property type="entry name" value="CELL DIVISION PROTEIN FTSQ"/>
    <property type="match status" value="1"/>
</dbReference>
<evidence type="ECO:0000256" key="1">
    <source>
        <dbReference type="ARBA" id="ARBA00004370"/>
    </source>
</evidence>
<name>A0A845AFC1_9SPHN</name>
<organism evidence="12 13">
    <name type="scientific">Qipengyuania algicida</name>
    <dbReference type="NCBI Taxonomy" id="1836209"/>
    <lineage>
        <taxon>Bacteria</taxon>
        <taxon>Pseudomonadati</taxon>
        <taxon>Pseudomonadota</taxon>
        <taxon>Alphaproteobacteria</taxon>
        <taxon>Sphingomonadales</taxon>
        <taxon>Erythrobacteraceae</taxon>
        <taxon>Qipengyuania</taxon>
    </lineage>
</organism>
<evidence type="ECO:0000259" key="11">
    <source>
        <dbReference type="PROSITE" id="PS51779"/>
    </source>
</evidence>
<evidence type="ECO:0000313" key="12">
    <source>
        <dbReference type="EMBL" id="MXP27495.1"/>
    </source>
</evidence>
<dbReference type="InterPro" id="IPR013685">
    <property type="entry name" value="POTRA_FtsQ_type"/>
</dbReference>
<keyword evidence="13" id="KW-1185">Reference proteome</keyword>
<evidence type="ECO:0000256" key="2">
    <source>
        <dbReference type="ARBA" id="ARBA00022475"/>
    </source>
</evidence>
<keyword evidence="8 9" id="KW-0131">Cell cycle</keyword>
<gene>
    <name evidence="9" type="primary">ftsQ</name>
    <name evidence="12" type="ORF">GRI58_01500</name>
</gene>
<protein>
    <recommendedName>
        <fullName evidence="9">Cell division protein FtsQ</fullName>
    </recommendedName>
</protein>
<dbReference type="InterPro" id="IPR034746">
    <property type="entry name" value="POTRA"/>
</dbReference>
<dbReference type="GO" id="GO:0090529">
    <property type="term" value="P:cell septum assembly"/>
    <property type="evidence" value="ECO:0007669"/>
    <property type="project" value="InterPro"/>
</dbReference>
<dbReference type="EMBL" id="WTYA01000001">
    <property type="protein sequence ID" value="MXP27495.1"/>
    <property type="molecule type" value="Genomic_DNA"/>
</dbReference>
<evidence type="ECO:0000256" key="5">
    <source>
        <dbReference type="ARBA" id="ARBA00022692"/>
    </source>
</evidence>
<feature type="domain" description="POTRA" evidence="11">
    <location>
        <begin position="91"/>
        <end position="159"/>
    </location>
</feature>
<reference evidence="12 13" key="1">
    <citation type="submission" date="2019-12" db="EMBL/GenBank/DDBJ databases">
        <title>Genomic-based taxomic classification of the family Erythrobacteraceae.</title>
        <authorList>
            <person name="Xu L."/>
        </authorList>
    </citation>
    <scope>NUCLEOTIDE SEQUENCE [LARGE SCALE GENOMIC DNA]</scope>
    <source>
        <strain evidence="12 13">KEMB 9005-328</strain>
    </source>
</reference>
<dbReference type="PROSITE" id="PS51779">
    <property type="entry name" value="POTRA"/>
    <property type="match status" value="1"/>
</dbReference>
<dbReference type="OrthoDB" id="9783091at2"/>
<evidence type="ECO:0000256" key="6">
    <source>
        <dbReference type="ARBA" id="ARBA00022989"/>
    </source>
</evidence>
<dbReference type="GO" id="GO:0005886">
    <property type="term" value="C:plasma membrane"/>
    <property type="evidence" value="ECO:0007669"/>
    <property type="project" value="UniProtKB-SubCell"/>
</dbReference>
<feature type="transmembrane region" description="Helical" evidence="9">
    <location>
        <begin position="51"/>
        <end position="74"/>
    </location>
</feature>
<dbReference type="Pfam" id="PF03799">
    <property type="entry name" value="FtsQ_DivIB_C"/>
    <property type="match status" value="1"/>
</dbReference>
<evidence type="ECO:0000256" key="7">
    <source>
        <dbReference type="ARBA" id="ARBA00023136"/>
    </source>
</evidence>
<feature type="region of interest" description="Disordered" evidence="10">
    <location>
        <begin position="1"/>
        <end position="28"/>
    </location>
</feature>
<dbReference type="PANTHER" id="PTHR35851">
    <property type="entry name" value="CELL DIVISION PROTEIN FTSQ"/>
    <property type="match status" value="1"/>
</dbReference>
<evidence type="ECO:0000256" key="3">
    <source>
        <dbReference type="ARBA" id="ARBA00022519"/>
    </source>
</evidence>
<sequence>MAKVKRSAPGVRRSAAARSRSQKARKARSHTVGVVGRMLAILPFTEEQLHRFFLVVILAAVAAAGWGIASLAGLPAIAGAEFARSAADAGYRVHRIKITGVKRMSEGSVYAHVQDQLDQPMALVDLDALRQRLLELPWVKDARVSRHLPDTLLIDIVERVPRAVLVRPDHLELIDGTGHELEPISLAAAKAKGWLMISGPGAQREVPALDQLLDNAPALKPQVAAAEWVGNRRWNLTFKTGQLLALPEGADAAPALVQFAKLDGMNRLIGGKVVAIDMRVPGQAAFRCSGGPCSKDMIGSSGGTN</sequence>
<dbReference type="RefSeq" id="WP_160751778.1">
    <property type="nucleotide sequence ID" value="NZ_WTYA01000001.1"/>
</dbReference>
<dbReference type="Proteomes" id="UP000439780">
    <property type="component" value="Unassembled WGS sequence"/>
</dbReference>
<comment type="caution">
    <text evidence="12">The sequence shown here is derived from an EMBL/GenBank/DDBJ whole genome shotgun (WGS) entry which is preliminary data.</text>
</comment>
<proteinExistence type="inferred from homology"/>
<keyword evidence="6 9" id="KW-1133">Transmembrane helix</keyword>
<comment type="similarity">
    <text evidence="9">Belongs to the FtsQ/DivIB family. FtsQ subfamily.</text>
</comment>
<evidence type="ECO:0000256" key="8">
    <source>
        <dbReference type="ARBA" id="ARBA00023306"/>
    </source>
</evidence>
<dbReference type="InterPro" id="IPR005548">
    <property type="entry name" value="Cell_div_FtsQ/DivIB_C"/>
</dbReference>
<dbReference type="HAMAP" id="MF_00911">
    <property type="entry name" value="FtsQ_subfam"/>
    <property type="match status" value="1"/>
</dbReference>
<dbReference type="GO" id="GO:0032153">
    <property type="term" value="C:cell division site"/>
    <property type="evidence" value="ECO:0007669"/>
    <property type="project" value="UniProtKB-UniRule"/>
</dbReference>
<comment type="subcellular location">
    <subcellularLocation>
        <location evidence="9">Cell inner membrane</location>
        <topology evidence="9">Single-pass type II membrane protein</topology>
    </subcellularLocation>
    <subcellularLocation>
        <location evidence="1">Membrane</location>
    </subcellularLocation>
    <text evidence="9">Localizes to the division septum.</text>
</comment>
<keyword evidence="7 9" id="KW-0472">Membrane</keyword>
<dbReference type="AlphaFoldDB" id="A0A845AFC1"/>
<dbReference type="Gene3D" id="3.10.20.310">
    <property type="entry name" value="membrane protein fhac"/>
    <property type="match status" value="1"/>
</dbReference>
<dbReference type="Pfam" id="PF08478">
    <property type="entry name" value="POTRA_1"/>
    <property type="match status" value="1"/>
</dbReference>